<proteinExistence type="predicted"/>
<organism evidence="1 2">
    <name type="scientific">Faecalibacterium prausnitzii</name>
    <dbReference type="NCBI Taxonomy" id="853"/>
    <lineage>
        <taxon>Bacteria</taxon>
        <taxon>Bacillati</taxon>
        <taxon>Bacillota</taxon>
        <taxon>Clostridia</taxon>
        <taxon>Eubacteriales</taxon>
        <taxon>Oscillospiraceae</taxon>
        <taxon>Faecalibacterium</taxon>
    </lineage>
</organism>
<sequence>MTRFFDGKRILSINMIDCKSGVCFEDEFFDIQKRTYDEKRCAYMAKNVYLLAFRAERYANKKNPERECTVDAEIEPISSINIEIDVDVDLDFEIDGRGK</sequence>
<comment type="caution">
    <text evidence="1">The sequence shown here is derived from an EMBL/GenBank/DDBJ whole genome shotgun (WGS) entry which is preliminary data.</text>
</comment>
<dbReference type="OrthoDB" id="10005752at2"/>
<dbReference type="RefSeq" id="WP_097792860.1">
    <property type="nucleotide sequence ID" value="NZ_NOUV01000014.1"/>
</dbReference>
<evidence type="ECO:0000313" key="2">
    <source>
        <dbReference type="Proteomes" id="UP000220904"/>
    </source>
</evidence>
<dbReference type="EMBL" id="NOUV01000014">
    <property type="protein sequence ID" value="PDX87038.1"/>
    <property type="molecule type" value="Genomic_DNA"/>
</dbReference>
<gene>
    <name evidence="1" type="ORF">CHR60_10025</name>
</gene>
<reference evidence="1 2" key="1">
    <citation type="journal article" date="2017" name="Front. Microbiol.">
        <title>New Insights into the Diversity of the Genus Faecalibacterium.</title>
        <authorList>
            <person name="Benevides L."/>
            <person name="Burman S."/>
            <person name="Martin R."/>
            <person name="Robert V."/>
            <person name="Thomas M."/>
            <person name="Miquel S."/>
            <person name="Chain F."/>
            <person name="Sokol H."/>
            <person name="Bermudez-Humaran L.G."/>
            <person name="Morrison M."/>
            <person name="Langella P."/>
            <person name="Azevedo V.A."/>
            <person name="Chatel J.M."/>
            <person name="Soares S."/>
        </authorList>
    </citation>
    <scope>NUCLEOTIDE SEQUENCE [LARGE SCALE GENOMIC DNA]</scope>
    <source>
        <strain evidence="1 2">AHMP21</strain>
    </source>
</reference>
<accession>A0A2A7B6U7</accession>
<protein>
    <submittedName>
        <fullName evidence="1">Uncharacterized protein</fullName>
    </submittedName>
</protein>
<dbReference type="AlphaFoldDB" id="A0A2A7B6U7"/>
<evidence type="ECO:0000313" key="1">
    <source>
        <dbReference type="EMBL" id="PDX87038.1"/>
    </source>
</evidence>
<dbReference type="Proteomes" id="UP000220904">
    <property type="component" value="Unassembled WGS sequence"/>
</dbReference>
<name>A0A2A7B6U7_9FIRM</name>